<evidence type="ECO:0000313" key="2">
    <source>
        <dbReference type="Proteomes" id="UP001148662"/>
    </source>
</evidence>
<gene>
    <name evidence="1" type="ORF">NM688_g5519</name>
</gene>
<accession>A0ACC1SU94</accession>
<comment type="caution">
    <text evidence="1">The sequence shown here is derived from an EMBL/GenBank/DDBJ whole genome shotgun (WGS) entry which is preliminary data.</text>
</comment>
<evidence type="ECO:0000313" key="1">
    <source>
        <dbReference type="EMBL" id="KAJ3546406.1"/>
    </source>
</evidence>
<organism evidence="1 2">
    <name type="scientific">Phlebia brevispora</name>
    <dbReference type="NCBI Taxonomy" id="194682"/>
    <lineage>
        <taxon>Eukaryota</taxon>
        <taxon>Fungi</taxon>
        <taxon>Dikarya</taxon>
        <taxon>Basidiomycota</taxon>
        <taxon>Agaricomycotina</taxon>
        <taxon>Agaricomycetes</taxon>
        <taxon>Polyporales</taxon>
        <taxon>Meruliaceae</taxon>
        <taxon>Phlebia</taxon>
    </lineage>
</organism>
<sequence>MDSSTNRKQTEEQKQAEIRRQIALLQAQLKDDSDVVSNPPSTPKKRKRDSQTVLAAATPSPKKKKASKDLRTSEASSSKHHQPPMQKARSNTNRNHATTQSAGPHPVTTIRPSMDRSAASSVLSKLATFTSPSNGEDAKKTTTRTTTFHERAALLEMKDRSMPTVATRGEDLALVEDLELGPYDHKAPFDDPHFEKLEPNSGIRLSSRSIPYDDFQDYLRGRYYLSPSRLYSVVRLLPNKQGYDVPVEGDWVTIAVVAERGPLRYTKAPVGIGKYEKEPLPEEDDVKSLLQDQPLKPANSNWQSFNSRKGKAKEAEAQKPSGKKYISLKLIDFGCRVQSSASGGKAIIRGDAFLSLLLFEADRVDVVERDDGAKEKVYKGGSRGAFEKLSKLKEGSVVAFLNPRILKPFQRSGDTPHPTDNILAITPDSADAIAIIGHSQDLGMCSAIKRDGKRCGAWCDKRVSDVCEYHIQHAVQGKRAGRAEFSAGTSGMTSAAKRKPDYDPARQWGLKPDLDRSEGTGATYVVSGHVVSGGKSSLFISETLGRDAQAKAARKVAARDADHALQHLLKKDREGTRAVKAARDFGKKMMSQDVESRHEHRKGKKRVEGDDTEEDDDDEKPAKNAYSASLIKGIGFDPTGKSGRHVKDAEVEKKLRTLASLQASRKGITLGPRPGKLKSTVRAPDKLAARINAEAGPSKAGSNPTADGRSESPLLRIPDSDDEAVASAEGQQEIGQDRNGKTVRPNPTIPERSGPVGMVDLESSDVEY</sequence>
<dbReference type="EMBL" id="JANHOG010001025">
    <property type="protein sequence ID" value="KAJ3546406.1"/>
    <property type="molecule type" value="Genomic_DNA"/>
</dbReference>
<dbReference type="Proteomes" id="UP001148662">
    <property type="component" value="Unassembled WGS sequence"/>
</dbReference>
<name>A0ACC1SU94_9APHY</name>
<protein>
    <submittedName>
        <fullName evidence="1">Uncharacterized protein</fullName>
    </submittedName>
</protein>
<proteinExistence type="predicted"/>
<reference evidence="1" key="1">
    <citation type="submission" date="2022-07" db="EMBL/GenBank/DDBJ databases">
        <title>Genome Sequence of Phlebia brevispora.</title>
        <authorList>
            <person name="Buettner E."/>
        </authorList>
    </citation>
    <scope>NUCLEOTIDE SEQUENCE</scope>
    <source>
        <strain evidence="1">MPL23</strain>
    </source>
</reference>
<keyword evidence="2" id="KW-1185">Reference proteome</keyword>